<feature type="compositionally biased region" description="Low complexity" evidence="1">
    <location>
        <begin position="39"/>
        <end position="52"/>
    </location>
</feature>
<proteinExistence type="predicted"/>
<evidence type="ECO:0000313" key="4">
    <source>
        <dbReference type="Proteomes" id="UP000326711"/>
    </source>
</evidence>
<dbReference type="RefSeq" id="WP_151901980.1">
    <property type="nucleotide sequence ID" value="NZ_CP045032.1"/>
</dbReference>
<evidence type="ECO:0000256" key="2">
    <source>
        <dbReference type="SAM" id="SignalP"/>
    </source>
</evidence>
<keyword evidence="2" id="KW-0732">Signal</keyword>
<feature type="signal peptide" evidence="2">
    <location>
        <begin position="1"/>
        <end position="38"/>
    </location>
</feature>
<dbReference type="EMBL" id="CP045032">
    <property type="protein sequence ID" value="QFQ01475.1"/>
    <property type="molecule type" value="Genomic_DNA"/>
</dbReference>
<name>A0A5J6Z721_9CORY</name>
<feature type="chain" id="PRO_5023907052" description="Secreted protein" evidence="2">
    <location>
        <begin position="39"/>
        <end position="230"/>
    </location>
</feature>
<accession>A0A5J6Z721</accession>
<dbReference type="KEGG" id="cuo:CUROG_00345"/>
<sequence length="230" mass="24855" precursor="true">MSVSLSSPRRVRHAVVAVAVAASSLVSSVFLSDATAIAQSDPSAPAPVDSPALKPSRTSSDGTFAGAFTLPQRWNDDYKPGTRCTPPGSTAKYLTAKNRWFKQTDAASVANRNDHAVPVTQKVVNERVQTTEVSGSVEPTGELAKLLNHTYGFSYVFGSYWRTTETVGPYQLGPNKQGKLVWGFTILDADVQDVRCSEDLVWEPVGSPYKVSVPEGRYSELRIDDAPVFG</sequence>
<reference evidence="4" key="1">
    <citation type="submission" date="2019-10" db="EMBL/GenBank/DDBJ databases">
        <title>Complete genome sequence of Corynebacterium urogenitalis DSM 108747, isolated from the genital tract of a cow.</title>
        <authorList>
            <person name="Ruckert C."/>
            <person name="Ballas P."/>
            <person name="Wagener K."/>
            <person name="Drillich M."/>
            <person name="Kaempfer P."/>
            <person name="Busse H.-J."/>
            <person name="Ehling-Schulz M."/>
        </authorList>
    </citation>
    <scope>NUCLEOTIDE SEQUENCE [LARGE SCALE GENOMIC DNA]</scope>
    <source>
        <strain evidence="4">LMM 1652</strain>
    </source>
</reference>
<dbReference type="Proteomes" id="UP000326711">
    <property type="component" value="Chromosome"/>
</dbReference>
<evidence type="ECO:0008006" key="5">
    <source>
        <dbReference type="Google" id="ProtNLM"/>
    </source>
</evidence>
<evidence type="ECO:0000313" key="3">
    <source>
        <dbReference type="EMBL" id="QFQ01475.1"/>
    </source>
</evidence>
<evidence type="ECO:0000256" key="1">
    <source>
        <dbReference type="SAM" id="MobiDB-lite"/>
    </source>
</evidence>
<dbReference type="OrthoDB" id="3711773at2"/>
<dbReference type="AlphaFoldDB" id="A0A5J6Z721"/>
<protein>
    <recommendedName>
        <fullName evidence="5">Secreted protein</fullName>
    </recommendedName>
</protein>
<keyword evidence="4" id="KW-1185">Reference proteome</keyword>
<gene>
    <name evidence="3" type="ORF">CUROG_00345</name>
</gene>
<organism evidence="3 4">
    <name type="scientific">Corynebacterium urogenitale</name>
    <dbReference type="NCBI Taxonomy" id="2487892"/>
    <lineage>
        <taxon>Bacteria</taxon>
        <taxon>Bacillati</taxon>
        <taxon>Actinomycetota</taxon>
        <taxon>Actinomycetes</taxon>
        <taxon>Mycobacteriales</taxon>
        <taxon>Corynebacteriaceae</taxon>
        <taxon>Corynebacterium</taxon>
    </lineage>
</organism>
<feature type="region of interest" description="Disordered" evidence="1">
    <location>
        <begin position="39"/>
        <end position="61"/>
    </location>
</feature>